<feature type="transmembrane region" description="Helical" evidence="7">
    <location>
        <begin position="232"/>
        <end position="251"/>
    </location>
</feature>
<reference evidence="9 10" key="2">
    <citation type="journal article" date="2003" name="Infect. Immun.">
        <title>Characterization and pathogenic significance of Vibrio vulnificus antigens preferentially expressed in septicemic patients.</title>
        <authorList>
            <person name="Kim Y.R."/>
            <person name="Lee S.E."/>
            <person name="Kim C.M."/>
            <person name="Kim S.Y."/>
            <person name="Shin E.K."/>
            <person name="Shin D.H."/>
            <person name="Chung S.S."/>
            <person name="Choy H.E."/>
            <person name="Progulske-Fox A."/>
            <person name="Hillman J.D."/>
            <person name="Handfield M."/>
            <person name="Rhee J.H."/>
        </authorList>
    </citation>
    <scope>NUCLEOTIDE SEQUENCE [LARGE SCALE GENOMIC DNA]</scope>
    <source>
        <strain evidence="9 10">CMCP6</strain>
    </source>
</reference>
<evidence type="ECO:0000256" key="7">
    <source>
        <dbReference type="SAM" id="Phobius"/>
    </source>
</evidence>
<keyword evidence="5 7" id="KW-1133">Transmembrane helix</keyword>
<comment type="similarity">
    <text evidence="2">Belongs to the acyltransferase 3 family.</text>
</comment>
<dbReference type="Proteomes" id="UP000002275">
    <property type="component" value="Chromosome II"/>
</dbReference>
<reference evidence="9 10" key="3">
    <citation type="journal article" date="2011" name="Mol. Syst. Biol.">
        <title>Integrative genome-scale metabolic analysis of Vibrio vulnificus for drug targeting and discovery.</title>
        <authorList>
            <person name="Kim H.U."/>
            <person name="Kim S.Y."/>
            <person name="Jeong H."/>
            <person name="Kim T.Y."/>
            <person name="Kim J.J."/>
            <person name="Choy H.E."/>
            <person name="Yi K.Y."/>
            <person name="Rhee J.H."/>
            <person name="Lee S.Y."/>
        </authorList>
    </citation>
    <scope>NUCLEOTIDE SEQUENCE [LARGE SCALE GENOMIC DNA]</scope>
    <source>
        <strain evidence="9 10">CMCP6</strain>
    </source>
</reference>
<evidence type="ECO:0000256" key="3">
    <source>
        <dbReference type="ARBA" id="ARBA00022475"/>
    </source>
</evidence>
<organism evidence="9 10">
    <name type="scientific">Vibrio vulnificus (strain CMCP6)</name>
    <dbReference type="NCBI Taxonomy" id="216895"/>
    <lineage>
        <taxon>Bacteria</taxon>
        <taxon>Pseudomonadati</taxon>
        <taxon>Pseudomonadota</taxon>
        <taxon>Gammaproteobacteria</taxon>
        <taxon>Vibrionales</taxon>
        <taxon>Vibrionaceae</taxon>
        <taxon>Vibrio</taxon>
    </lineage>
</organism>
<dbReference type="GO" id="GO:0009246">
    <property type="term" value="P:enterobacterial common antigen biosynthetic process"/>
    <property type="evidence" value="ECO:0007669"/>
    <property type="project" value="TreeGrafter"/>
</dbReference>
<comment type="subcellular location">
    <subcellularLocation>
        <location evidence="1">Cell membrane</location>
        <topology evidence="1">Multi-pass membrane protein</topology>
    </subcellularLocation>
</comment>
<feature type="transmembrane region" description="Helical" evidence="7">
    <location>
        <begin position="84"/>
        <end position="104"/>
    </location>
</feature>
<feature type="transmembrane region" description="Helical" evidence="7">
    <location>
        <begin position="202"/>
        <end position="220"/>
    </location>
</feature>
<feature type="transmembrane region" description="Helical" evidence="7">
    <location>
        <begin position="149"/>
        <end position="165"/>
    </location>
</feature>
<dbReference type="KEGG" id="vvu:VV2_1626"/>
<dbReference type="GO" id="GO:0005886">
    <property type="term" value="C:plasma membrane"/>
    <property type="evidence" value="ECO:0007669"/>
    <property type="project" value="UniProtKB-SubCell"/>
</dbReference>
<evidence type="ECO:0000256" key="2">
    <source>
        <dbReference type="ARBA" id="ARBA00007400"/>
    </source>
</evidence>
<evidence type="ECO:0000256" key="5">
    <source>
        <dbReference type="ARBA" id="ARBA00022989"/>
    </source>
</evidence>
<feature type="transmembrane region" description="Helical" evidence="7">
    <location>
        <begin position="45"/>
        <end position="64"/>
    </location>
</feature>
<name>A0A3Q0L0Y3_VIBVU</name>
<feature type="transmembrane region" description="Helical" evidence="7">
    <location>
        <begin position="171"/>
        <end position="190"/>
    </location>
</feature>
<keyword evidence="4 7" id="KW-0812">Transmembrane</keyword>
<reference evidence="10" key="1">
    <citation type="submission" date="2002-12" db="EMBL/GenBank/DDBJ databases">
        <title>Complete genome sequence of Vibrio vulnificus CMCP6.</title>
        <authorList>
            <person name="Rhee J.H."/>
            <person name="Kim S.Y."/>
            <person name="Chung S.S."/>
            <person name="Kim J.J."/>
            <person name="Moon Y.H."/>
            <person name="Jeong H."/>
            <person name="Choy H.E."/>
        </authorList>
    </citation>
    <scope>NUCLEOTIDE SEQUENCE [LARGE SCALE GENOMIC DNA]</scope>
    <source>
        <strain evidence="10">CMCP6</strain>
    </source>
</reference>
<dbReference type="RefSeq" id="WP_011082468.1">
    <property type="nucleotide sequence ID" value="NC_004460.2"/>
</dbReference>
<feature type="transmembrane region" description="Helical" evidence="7">
    <location>
        <begin position="258"/>
        <end position="277"/>
    </location>
</feature>
<feature type="transmembrane region" description="Helical" evidence="7">
    <location>
        <begin position="124"/>
        <end position="142"/>
    </location>
</feature>
<proteinExistence type="inferred from homology"/>
<evidence type="ECO:0000313" key="9">
    <source>
        <dbReference type="EMBL" id="AAO08484.1"/>
    </source>
</evidence>
<dbReference type="EMBL" id="AE016796">
    <property type="protein sequence ID" value="AAO08484.1"/>
    <property type="molecule type" value="Genomic_DNA"/>
</dbReference>
<keyword evidence="3" id="KW-1003">Cell membrane</keyword>
<dbReference type="GO" id="GO:0016413">
    <property type="term" value="F:O-acetyltransferase activity"/>
    <property type="evidence" value="ECO:0007669"/>
    <property type="project" value="TreeGrafter"/>
</dbReference>
<dbReference type="InterPro" id="IPR002656">
    <property type="entry name" value="Acyl_transf_3_dom"/>
</dbReference>
<dbReference type="PANTHER" id="PTHR40074:SF2">
    <property type="entry name" value="O-ACETYLTRANSFERASE WECH"/>
    <property type="match status" value="1"/>
</dbReference>
<feature type="transmembrane region" description="Helical" evidence="7">
    <location>
        <begin position="7"/>
        <end position="25"/>
    </location>
</feature>
<feature type="domain" description="Acyltransferase 3" evidence="8">
    <location>
        <begin position="6"/>
        <end position="314"/>
    </location>
</feature>
<keyword evidence="6 7" id="KW-0472">Membrane</keyword>
<evidence type="ECO:0000256" key="1">
    <source>
        <dbReference type="ARBA" id="ARBA00004651"/>
    </source>
</evidence>
<evidence type="ECO:0000256" key="4">
    <source>
        <dbReference type="ARBA" id="ARBA00022692"/>
    </source>
</evidence>
<dbReference type="PANTHER" id="PTHR40074">
    <property type="entry name" value="O-ACETYLTRANSFERASE WECH"/>
    <property type="match status" value="1"/>
</dbReference>
<evidence type="ECO:0000259" key="8">
    <source>
        <dbReference type="Pfam" id="PF01757"/>
    </source>
</evidence>
<evidence type="ECO:0000256" key="6">
    <source>
        <dbReference type="ARBA" id="ARBA00023136"/>
    </source>
</evidence>
<dbReference type="AlphaFoldDB" id="A0A3Q0L0Y3"/>
<sequence>MSTRTEWVDYAKAIGIILVVFGHVNRGIYDAGFGLPESIHSVVDSVIYSFHMPLFFFLSGLFCMESFRKRGGTGVLKAKIDTLIYPYLLWSLLQGSIEVGLSNYTNGSTSFSDLIQILWAPRAQFWFLYVLFAIFCVMAVYFSMVKRRQVELLFVLSVLLYLFRGSLPESYLLNLIAINLVYFVLGIVFAENMSRNEEWLRPQTSLLACLLIFIVLQWLFHFNLGYRHYDKGVMTLTIATIAIALVICLSITLSKVKVGWLQVIGLYSMQIYLMHILTGSGARIMMSKIFHVDSTLIHLVVGTIAGVVLPIVLTKVIERVNIQYLFSAPVCDFIFRSKKKAL</sequence>
<protein>
    <submittedName>
        <fullName evidence="9">Membrane protein</fullName>
    </submittedName>
</protein>
<accession>A0A3Q0L0Y3</accession>
<gene>
    <name evidence="9" type="ordered locus">VV2_1626</name>
</gene>
<dbReference type="Pfam" id="PF01757">
    <property type="entry name" value="Acyl_transf_3"/>
    <property type="match status" value="1"/>
</dbReference>
<evidence type="ECO:0000313" key="10">
    <source>
        <dbReference type="Proteomes" id="UP000002275"/>
    </source>
</evidence>
<feature type="transmembrane region" description="Helical" evidence="7">
    <location>
        <begin position="297"/>
        <end position="317"/>
    </location>
</feature>